<dbReference type="EMBL" id="KV440976">
    <property type="protein sequence ID" value="OAD75899.1"/>
    <property type="molecule type" value="Genomic_DNA"/>
</dbReference>
<evidence type="ECO:0000313" key="3">
    <source>
        <dbReference type="Proteomes" id="UP000077315"/>
    </source>
</evidence>
<gene>
    <name evidence="2" type="ORF">PHYBLDRAFT_59430</name>
</gene>
<dbReference type="OrthoDB" id="2290247at2759"/>
<proteinExistence type="predicted"/>
<feature type="compositionally biased region" description="Polar residues" evidence="1">
    <location>
        <begin position="32"/>
        <end position="47"/>
    </location>
</feature>
<feature type="compositionally biased region" description="Basic and acidic residues" evidence="1">
    <location>
        <begin position="91"/>
        <end position="100"/>
    </location>
</feature>
<evidence type="ECO:0000256" key="1">
    <source>
        <dbReference type="SAM" id="MobiDB-lite"/>
    </source>
</evidence>
<name>A0A167NHB4_PHYB8</name>
<dbReference type="GeneID" id="29001399"/>
<feature type="region of interest" description="Disordered" evidence="1">
    <location>
        <begin position="228"/>
        <end position="331"/>
    </location>
</feature>
<sequence length="390" mass="42941">MDSQQRPARKPRPLFNIFRKNKPVDVPPPITTLGSGTTAVLMSSIVTSDDPYAPHPSIRSPRSPDPRNRYHQTIANIQPQPQPQPQPQKQSDIRQERSTPNDKPSGRPRSKSVGREAQRAPPRLCHRSLTAREQTLYKLCQNEQPTPASLANTPLSPSPSPSPSPSRSAKRLQTPAAPPVPPIPAHHQSPLMTPMSPLSPNFAVPISPIPMPSLRKASSARDLRKITRHQQEAQQPALHTMPTLPPIINANMNRSKSLNAPKKTSRRPKASNNSNNGDDDDDMPLASTLLRQAKANRSLLNDEEEEDDKDLVPIATLSDCSPHRSPPVGLKSAAAKYKEKVKERLQLDDDDMPIQIARMRSRNPLGGGVGVGAGVSDHHNHHQWMPQPVK</sequence>
<dbReference type="AlphaFoldDB" id="A0A167NHB4"/>
<dbReference type="InParanoid" id="A0A167NHB4"/>
<feature type="compositionally biased region" description="Polar residues" evidence="1">
    <location>
        <begin position="141"/>
        <end position="153"/>
    </location>
</feature>
<organism evidence="2 3">
    <name type="scientific">Phycomyces blakesleeanus (strain ATCC 8743b / DSM 1359 / FGSC 10004 / NBRC 33097 / NRRL 1555)</name>
    <dbReference type="NCBI Taxonomy" id="763407"/>
    <lineage>
        <taxon>Eukaryota</taxon>
        <taxon>Fungi</taxon>
        <taxon>Fungi incertae sedis</taxon>
        <taxon>Mucoromycota</taxon>
        <taxon>Mucoromycotina</taxon>
        <taxon>Mucoromycetes</taxon>
        <taxon>Mucorales</taxon>
        <taxon>Phycomycetaceae</taxon>
        <taxon>Phycomyces</taxon>
    </lineage>
</organism>
<feature type="region of interest" description="Disordered" evidence="1">
    <location>
        <begin position="360"/>
        <end position="390"/>
    </location>
</feature>
<reference evidence="3" key="1">
    <citation type="submission" date="2015-06" db="EMBL/GenBank/DDBJ databases">
        <title>Expansion of signal transduction pathways in fungi by whole-genome duplication.</title>
        <authorList>
            <consortium name="DOE Joint Genome Institute"/>
            <person name="Corrochano L.M."/>
            <person name="Kuo A."/>
            <person name="Marcet-Houben M."/>
            <person name="Polaino S."/>
            <person name="Salamov A."/>
            <person name="Villalobos J.M."/>
            <person name="Alvarez M.I."/>
            <person name="Avalos J."/>
            <person name="Benito E.P."/>
            <person name="Benoit I."/>
            <person name="Burger G."/>
            <person name="Camino L.P."/>
            <person name="Canovas D."/>
            <person name="Cerda-Olmedo E."/>
            <person name="Cheng J.-F."/>
            <person name="Dominguez A."/>
            <person name="Elias M."/>
            <person name="Eslava A.P."/>
            <person name="Glaser F."/>
            <person name="Grimwood J."/>
            <person name="Gutierrez G."/>
            <person name="Heitman J."/>
            <person name="Henrissat B."/>
            <person name="Iturriaga E.A."/>
            <person name="Lang B.F."/>
            <person name="Lavin J.L."/>
            <person name="Lee S."/>
            <person name="Li W."/>
            <person name="Lindquist E."/>
            <person name="Lopez-Garcia S."/>
            <person name="Luque E.M."/>
            <person name="Marcos A.T."/>
            <person name="Martin J."/>
            <person name="McCluskey K."/>
            <person name="Medina H.R."/>
            <person name="Miralles-Duran A."/>
            <person name="Miyazaki A."/>
            <person name="Munoz-Torres E."/>
            <person name="Oguiza J.A."/>
            <person name="Ohm R."/>
            <person name="Olmedo M."/>
            <person name="Orejas M."/>
            <person name="Ortiz-Castellanos L."/>
            <person name="Pisabarro A.G."/>
            <person name="Rodriguez-Romero J."/>
            <person name="Ruiz-Herrera J."/>
            <person name="Ruiz-Vazquez R."/>
            <person name="Sanz C."/>
            <person name="Schackwitz W."/>
            <person name="Schmutz J."/>
            <person name="Shahriari M."/>
            <person name="Shelest E."/>
            <person name="Silva-Franco F."/>
            <person name="Soanes D."/>
            <person name="Syed K."/>
            <person name="Tagua V.G."/>
            <person name="Talbot N.J."/>
            <person name="Thon M."/>
            <person name="De vries R.P."/>
            <person name="Wiebenga A."/>
            <person name="Yadav J.S."/>
            <person name="Braun E.L."/>
            <person name="Baker S."/>
            <person name="Garre V."/>
            <person name="Horwitz B."/>
            <person name="Torres-Martinez S."/>
            <person name="Idnurm A."/>
            <person name="Herrera-Estrella A."/>
            <person name="Gabaldon T."/>
            <person name="Grigoriev I.V."/>
        </authorList>
    </citation>
    <scope>NUCLEOTIDE SEQUENCE [LARGE SCALE GENOMIC DNA]</scope>
    <source>
        <strain evidence="3">NRRL 1555(-)</strain>
    </source>
</reference>
<dbReference type="Proteomes" id="UP000077315">
    <property type="component" value="Unassembled WGS sequence"/>
</dbReference>
<evidence type="ECO:0000313" key="2">
    <source>
        <dbReference type="EMBL" id="OAD75899.1"/>
    </source>
</evidence>
<dbReference type="RefSeq" id="XP_018293939.1">
    <property type="nucleotide sequence ID" value="XM_018440493.1"/>
</dbReference>
<protein>
    <submittedName>
        <fullName evidence="2">Uncharacterized protein</fullName>
    </submittedName>
</protein>
<keyword evidence="3" id="KW-1185">Reference proteome</keyword>
<accession>A0A167NHB4</accession>
<feature type="region of interest" description="Disordered" evidence="1">
    <location>
        <begin position="1"/>
        <end position="196"/>
    </location>
</feature>
<dbReference type="VEuPathDB" id="FungiDB:PHYBLDRAFT_59430"/>